<keyword evidence="3" id="KW-1185">Reference proteome</keyword>
<name>A0A9D2WRP2_9FIRM</name>
<dbReference type="EMBL" id="LSRS01000003">
    <property type="protein sequence ID" value="KAF1085681.1"/>
    <property type="molecule type" value="Genomic_DNA"/>
</dbReference>
<keyword evidence="1" id="KW-1133">Transmembrane helix</keyword>
<evidence type="ECO:0000313" key="3">
    <source>
        <dbReference type="Proteomes" id="UP000798488"/>
    </source>
</evidence>
<evidence type="ECO:0008006" key="4">
    <source>
        <dbReference type="Google" id="ProtNLM"/>
    </source>
</evidence>
<keyword evidence="1" id="KW-0812">Transmembrane</keyword>
<organism evidence="2 3">
    <name type="scientific">Sporotomaculum syntrophicum</name>
    <dbReference type="NCBI Taxonomy" id="182264"/>
    <lineage>
        <taxon>Bacteria</taxon>
        <taxon>Bacillati</taxon>
        <taxon>Bacillota</taxon>
        <taxon>Clostridia</taxon>
        <taxon>Eubacteriales</taxon>
        <taxon>Desulfallaceae</taxon>
        <taxon>Sporotomaculum</taxon>
    </lineage>
</organism>
<keyword evidence="1" id="KW-0472">Membrane</keyword>
<evidence type="ECO:0000256" key="1">
    <source>
        <dbReference type="SAM" id="Phobius"/>
    </source>
</evidence>
<protein>
    <recommendedName>
        <fullName evidence="4">Carboxypeptidase regulatory-like domain-containing protein</fullName>
    </recommendedName>
</protein>
<dbReference type="Gene3D" id="2.60.40.1120">
    <property type="entry name" value="Carboxypeptidase-like, regulatory domain"/>
    <property type="match status" value="1"/>
</dbReference>
<dbReference type="OrthoDB" id="9800780at2"/>
<proteinExistence type="predicted"/>
<feature type="transmembrane region" description="Helical" evidence="1">
    <location>
        <begin position="7"/>
        <end position="24"/>
    </location>
</feature>
<dbReference type="InterPro" id="IPR013784">
    <property type="entry name" value="Carb-bd-like_fold"/>
</dbReference>
<dbReference type="SUPFAM" id="SSF49452">
    <property type="entry name" value="Starch-binding domain-like"/>
    <property type="match status" value="1"/>
</dbReference>
<dbReference type="GO" id="GO:0030246">
    <property type="term" value="F:carbohydrate binding"/>
    <property type="evidence" value="ECO:0007669"/>
    <property type="project" value="InterPro"/>
</dbReference>
<accession>A0A9D2WRP2</accession>
<dbReference type="AlphaFoldDB" id="A0A9D2WRP2"/>
<gene>
    <name evidence="2" type="ORF">SPSYN_01825</name>
</gene>
<sequence>MKYKKEIIISIIILIIFSCIFYIFNRPATINGLITWQYNDLIGTKPDVGATVFLMPDKIDKKLSDDEADSYFLGIESPKGYYYAKTDGNGNYDIQDVAPGKYNVIIVSNSAKRNIIDDDNDYIRDKLSNYISENMIDYFDTSNLYVWKYETKDIEVKPGSNLTVSHDFENTYY</sequence>
<dbReference type="Proteomes" id="UP000798488">
    <property type="component" value="Unassembled WGS sequence"/>
</dbReference>
<evidence type="ECO:0000313" key="2">
    <source>
        <dbReference type="EMBL" id="KAF1085681.1"/>
    </source>
</evidence>
<dbReference type="PROSITE" id="PS51257">
    <property type="entry name" value="PROKAR_LIPOPROTEIN"/>
    <property type="match status" value="1"/>
</dbReference>
<comment type="caution">
    <text evidence="2">The sequence shown here is derived from an EMBL/GenBank/DDBJ whole genome shotgun (WGS) entry which is preliminary data.</text>
</comment>
<reference evidence="2" key="1">
    <citation type="submission" date="2016-02" db="EMBL/GenBank/DDBJ databases">
        <title>Draft Genome Sequence of Sporotomaculum syntrophicum Strain FB, a Syntrophic Benzoate Degrader.</title>
        <authorList>
            <person name="Nobu M.K."/>
            <person name="Narihiro T."/>
            <person name="Qiu Y.-L."/>
            <person name="Ohashi A."/>
            <person name="Liu W.-T."/>
            <person name="Yuji S."/>
        </authorList>
    </citation>
    <scope>NUCLEOTIDE SEQUENCE</scope>
    <source>
        <strain evidence="2">FB</strain>
    </source>
</reference>
<dbReference type="RefSeq" id="WP_161822119.1">
    <property type="nucleotide sequence ID" value="NZ_LSRS01000003.1"/>
</dbReference>